<protein>
    <recommendedName>
        <fullName evidence="2">C2H2-type domain-containing protein</fullName>
    </recommendedName>
</protein>
<dbReference type="PANTHER" id="PTHR46353">
    <property type="entry name" value="ZINC FINGER PROTEIN 5"/>
    <property type="match status" value="1"/>
</dbReference>
<dbReference type="InterPro" id="IPR036236">
    <property type="entry name" value="Znf_C2H2_sf"/>
</dbReference>
<reference evidence="3 4" key="1">
    <citation type="submission" date="2024-01" db="EMBL/GenBank/DDBJ databases">
        <authorList>
            <person name="Waweru B."/>
        </authorList>
    </citation>
    <scope>NUCLEOTIDE SEQUENCE [LARGE SCALE GENOMIC DNA]</scope>
</reference>
<feature type="domain" description="C2H2-type" evidence="2">
    <location>
        <begin position="42"/>
        <end position="69"/>
    </location>
</feature>
<dbReference type="Proteomes" id="UP001314170">
    <property type="component" value="Unassembled WGS sequence"/>
</dbReference>
<evidence type="ECO:0000259" key="2">
    <source>
        <dbReference type="PROSITE" id="PS50157"/>
    </source>
</evidence>
<evidence type="ECO:0000313" key="3">
    <source>
        <dbReference type="EMBL" id="CAK7348378.1"/>
    </source>
</evidence>
<organism evidence="3 4">
    <name type="scientific">Dovyalis caffra</name>
    <dbReference type="NCBI Taxonomy" id="77055"/>
    <lineage>
        <taxon>Eukaryota</taxon>
        <taxon>Viridiplantae</taxon>
        <taxon>Streptophyta</taxon>
        <taxon>Embryophyta</taxon>
        <taxon>Tracheophyta</taxon>
        <taxon>Spermatophyta</taxon>
        <taxon>Magnoliopsida</taxon>
        <taxon>eudicotyledons</taxon>
        <taxon>Gunneridae</taxon>
        <taxon>Pentapetalae</taxon>
        <taxon>rosids</taxon>
        <taxon>fabids</taxon>
        <taxon>Malpighiales</taxon>
        <taxon>Salicaceae</taxon>
        <taxon>Flacourtieae</taxon>
        <taxon>Dovyalis</taxon>
    </lineage>
</organism>
<proteinExistence type="predicted"/>
<dbReference type="SUPFAM" id="SSF57667">
    <property type="entry name" value="beta-beta-alpha zinc fingers"/>
    <property type="match status" value="1"/>
</dbReference>
<dbReference type="AlphaFoldDB" id="A0AAV1SDK4"/>
<dbReference type="InterPro" id="IPR013087">
    <property type="entry name" value="Znf_C2H2_type"/>
</dbReference>
<evidence type="ECO:0000313" key="4">
    <source>
        <dbReference type="Proteomes" id="UP001314170"/>
    </source>
</evidence>
<dbReference type="PANTHER" id="PTHR46353:SF11">
    <property type="entry name" value="C2H2-TYPE DOMAIN-CONTAINING PROTEIN"/>
    <property type="match status" value="1"/>
</dbReference>
<accession>A0AAV1SDK4</accession>
<evidence type="ECO:0000256" key="1">
    <source>
        <dbReference type="PROSITE-ProRule" id="PRU00042"/>
    </source>
</evidence>
<keyword evidence="1" id="KW-0863">Zinc-finger</keyword>
<dbReference type="GO" id="GO:0008270">
    <property type="term" value="F:zinc ion binding"/>
    <property type="evidence" value="ECO:0007669"/>
    <property type="project" value="UniProtKB-KW"/>
</dbReference>
<dbReference type="GO" id="GO:0009736">
    <property type="term" value="P:cytokinin-activated signaling pathway"/>
    <property type="evidence" value="ECO:0007669"/>
    <property type="project" value="TreeGrafter"/>
</dbReference>
<dbReference type="GO" id="GO:0009740">
    <property type="term" value="P:gibberellic acid mediated signaling pathway"/>
    <property type="evidence" value="ECO:0007669"/>
    <property type="project" value="TreeGrafter"/>
</dbReference>
<dbReference type="EMBL" id="CAWUPB010001173">
    <property type="protein sequence ID" value="CAK7348378.1"/>
    <property type="molecule type" value="Genomic_DNA"/>
</dbReference>
<dbReference type="GO" id="GO:0003700">
    <property type="term" value="F:DNA-binding transcription factor activity"/>
    <property type="evidence" value="ECO:0007669"/>
    <property type="project" value="TreeGrafter"/>
</dbReference>
<keyword evidence="1" id="KW-0479">Metal-binding</keyword>
<dbReference type="PROSITE" id="PS00028">
    <property type="entry name" value="ZINC_FINGER_C2H2_1"/>
    <property type="match status" value="1"/>
</dbReference>
<dbReference type="Gene3D" id="3.30.160.60">
    <property type="entry name" value="Classic Zinc Finger"/>
    <property type="match status" value="1"/>
</dbReference>
<gene>
    <name evidence="3" type="ORF">DCAF_LOCUS21075</name>
</gene>
<sequence length="193" mass="21481">MAESSTPSDHKATSKLKLFGFPLTEQHKILSKTENSLGNRKFECQFCDRAFANSQALGGHQNAHKRERQRARCTQYLCDRRFMAAAPVLCSHAVKSPPSIYPRGLIASNSTTAKFRPQLASYYPSQPLLFPSSPPDHHFPSQIYITQPLHVAATMPSFIQVPGKFCSADDDVGIDLCLKLPPLVRSDLVFNCM</sequence>
<name>A0AAV1SDK4_9ROSI</name>
<dbReference type="InterPro" id="IPR044299">
    <property type="entry name" value="GIS3/ZFP5/ZFP6"/>
</dbReference>
<dbReference type="GO" id="GO:0005634">
    <property type="term" value="C:nucleus"/>
    <property type="evidence" value="ECO:0007669"/>
    <property type="project" value="TreeGrafter"/>
</dbReference>
<keyword evidence="4" id="KW-1185">Reference proteome</keyword>
<comment type="caution">
    <text evidence="3">The sequence shown here is derived from an EMBL/GenBank/DDBJ whole genome shotgun (WGS) entry which is preliminary data.</text>
</comment>
<dbReference type="GO" id="GO:0000976">
    <property type="term" value="F:transcription cis-regulatory region binding"/>
    <property type="evidence" value="ECO:0007669"/>
    <property type="project" value="TreeGrafter"/>
</dbReference>
<dbReference type="PROSITE" id="PS50157">
    <property type="entry name" value="ZINC_FINGER_C2H2_2"/>
    <property type="match status" value="1"/>
</dbReference>
<keyword evidence="1" id="KW-0862">Zinc</keyword>
<dbReference type="GO" id="GO:0010090">
    <property type="term" value="P:trichome morphogenesis"/>
    <property type="evidence" value="ECO:0007669"/>
    <property type="project" value="InterPro"/>
</dbReference>